<dbReference type="Pfam" id="PF14529">
    <property type="entry name" value="Exo_endo_phos_2"/>
    <property type="match status" value="1"/>
</dbReference>
<accession>A0A6I8TQ24</accession>
<reference evidence="2 3" key="1">
    <citation type="submission" date="2017-06" db="EMBL/GenBank/DDBJ databases">
        <title>Aedes aegypti genome working group (AGWG) sequencing and assembly.</title>
        <authorList>
            <consortium name="Aedes aegypti Genome Working Group (AGWG)"/>
            <person name="Matthews B.J."/>
        </authorList>
    </citation>
    <scope>NUCLEOTIDE SEQUENCE [LARGE SCALE GENOMIC DNA]</scope>
    <source>
        <strain evidence="2 3">LVP_AGWG</strain>
    </source>
</reference>
<gene>
    <name evidence="2" type="primary">110675209</name>
</gene>
<dbReference type="InParanoid" id="A0A6I8TQ24"/>
<organism evidence="2 3">
    <name type="scientific">Aedes aegypti</name>
    <name type="common">Yellowfever mosquito</name>
    <name type="synonym">Culex aegypti</name>
    <dbReference type="NCBI Taxonomy" id="7159"/>
    <lineage>
        <taxon>Eukaryota</taxon>
        <taxon>Metazoa</taxon>
        <taxon>Ecdysozoa</taxon>
        <taxon>Arthropoda</taxon>
        <taxon>Hexapoda</taxon>
        <taxon>Insecta</taxon>
        <taxon>Pterygota</taxon>
        <taxon>Neoptera</taxon>
        <taxon>Endopterygota</taxon>
        <taxon>Diptera</taxon>
        <taxon>Nematocera</taxon>
        <taxon>Culicoidea</taxon>
        <taxon>Culicidae</taxon>
        <taxon>Culicinae</taxon>
        <taxon>Aedini</taxon>
        <taxon>Aedes</taxon>
        <taxon>Stegomyia</taxon>
    </lineage>
</organism>
<proteinExistence type="predicted"/>
<dbReference type="AlphaFoldDB" id="A0A6I8TQ24"/>
<dbReference type="SUPFAM" id="SSF56219">
    <property type="entry name" value="DNase I-like"/>
    <property type="match status" value="1"/>
</dbReference>
<sequence>MDKHVIVSGDFNARHPSWEPDSHPCPKGKLIAEELLTSRLVMMNDGTPTTIPRINSDPTAIDLPMASGDLAGMMEWKVEEEEFGSSHLCIVMSITTKAPVIKEKRKKVNMRKAIDYLNCIQPQFLYDPEEMQDIFEENIEKASYTIVNNKANYLKRWWNQEIQEAYDSKRLHLRKDVFKRIVRKAKRKHDFEMKENINESTPAKQIWNIIRGLDTSLTGNKKGADAHPPKEIAEKFVAANYKPFSSALYSVGKNINMDDDLGKSLEVAEFMQILKSKKDYSAAGIDNISYRILKQLKLDILVEICNQLNRVWRSKPRKMEEEQASVDTKT</sequence>
<evidence type="ECO:0000259" key="1">
    <source>
        <dbReference type="Pfam" id="PF14529"/>
    </source>
</evidence>
<dbReference type="Proteomes" id="UP000008820">
    <property type="component" value="Chromosome 2"/>
</dbReference>
<dbReference type="InterPro" id="IPR036691">
    <property type="entry name" value="Endo/exonu/phosph_ase_sf"/>
</dbReference>
<evidence type="ECO:0000313" key="2">
    <source>
        <dbReference type="EnsemblMetazoa" id="AAEL022874-PA"/>
    </source>
</evidence>
<name>A0A6I8TQ24_AEDAE</name>
<reference evidence="2" key="2">
    <citation type="submission" date="2020-05" db="UniProtKB">
        <authorList>
            <consortium name="EnsemblMetazoa"/>
        </authorList>
    </citation>
    <scope>IDENTIFICATION</scope>
    <source>
        <strain evidence="2">LVP_AGWG</strain>
    </source>
</reference>
<dbReference type="OrthoDB" id="7763628at2759"/>
<dbReference type="GO" id="GO:0003824">
    <property type="term" value="F:catalytic activity"/>
    <property type="evidence" value="ECO:0007669"/>
    <property type="project" value="InterPro"/>
</dbReference>
<feature type="domain" description="Endonuclease/exonuclease/phosphatase" evidence="1">
    <location>
        <begin position="4"/>
        <end position="90"/>
    </location>
</feature>
<dbReference type="EnsemblMetazoa" id="AAEL022874-RA">
    <property type="protein sequence ID" value="AAEL022874-PA"/>
    <property type="gene ID" value="AAEL022874"/>
</dbReference>
<protein>
    <recommendedName>
        <fullName evidence="1">Endonuclease/exonuclease/phosphatase domain-containing protein</fullName>
    </recommendedName>
</protein>
<evidence type="ECO:0000313" key="3">
    <source>
        <dbReference type="Proteomes" id="UP000008820"/>
    </source>
</evidence>
<dbReference type="InterPro" id="IPR005135">
    <property type="entry name" value="Endo/exonuclease/phosphatase"/>
</dbReference>
<keyword evidence="3" id="KW-1185">Reference proteome</keyword>
<dbReference type="Gene3D" id="3.60.10.10">
    <property type="entry name" value="Endonuclease/exonuclease/phosphatase"/>
    <property type="match status" value="1"/>
</dbReference>